<dbReference type="Gene3D" id="3.30.40.10">
    <property type="entry name" value="Zinc/RING finger domain, C3HC4 (zinc finger)"/>
    <property type="match status" value="1"/>
</dbReference>
<evidence type="ECO:0000256" key="7">
    <source>
        <dbReference type="PROSITE-ProRule" id="PRU00024"/>
    </source>
</evidence>
<dbReference type="InterPro" id="IPR001841">
    <property type="entry name" value="Znf_RING"/>
</dbReference>
<dbReference type="PANTHER" id="PTHR24103">
    <property type="entry name" value="E3 UBIQUITIN-PROTEIN LIGASE TRIM"/>
    <property type="match status" value="1"/>
</dbReference>
<feature type="domain" description="RING-type" evidence="9">
    <location>
        <begin position="16"/>
        <end position="60"/>
    </location>
</feature>
<dbReference type="InterPro" id="IPR006574">
    <property type="entry name" value="PRY"/>
</dbReference>
<dbReference type="Proteomes" id="UP001178461">
    <property type="component" value="Chromosome 2"/>
</dbReference>
<dbReference type="InterPro" id="IPR003877">
    <property type="entry name" value="SPRY_dom"/>
</dbReference>
<keyword evidence="13" id="KW-1185">Reference proteome</keyword>
<comment type="function">
    <text evidence="6">Neurotoxin that produces dose-dependent hypolocomotion and hyperalgesia in mice. May directly act on the central nervous system, as it is 6500-fold more potent when administered intracerebroventricularly than intraperitoneal.</text>
</comment>
<keyword evidence="5" id="KW-0862">Zinc</keyword>
<dbReference type="EMBL" id="OX395127">
    <property type="protein sequence ID" value="CAI5768253.1"/>
    <property type="molecule type" value="Genomic_DNA"/>
</dbReference>
<dbReference type="PROSITE" id="PS00518">
    <property type="entry name" value="ZF_RING_1"/>
    <property type="match status" value="1"/>
</dbReference>
<accession>A0AA35K0T2</accession>
<evidence type="ECO:0000259" key="11">
    <source>
        <dbReference type="PROSITE" id="PS50188"/>
    </source>
</evidence>
<evidence type="ECO:0000256" key="5">
    <source>
        <dbReference type="ARBA" id="ARBA00022833"/>
    </source>
</evidence>
<evidence type="ECO:0000259" key="9">
    <source>
        <dbReference type="PROSITE" id="PS50089"/>
    </source>
</evidence>
<dbReference type="InterPro" id="IPR017907">
    <property type="entry name" value="Znf_RING_CS"/>
</dbReference>
<dbReference type="SUPFAM" id="SSF57850">
    <property type="entry name" value="RING/U-box"/>
    <property type="match status" value="1"/>
</dbReference>
<dbReference type="InterPro" id="IPR043136">
    <property type="entry name" value="B30.2/SPRY_sf"/>
</dbReference>
<dbReference type="InterPro" id="IPR050143">
    <property type="entry name" value="TRIM/RBCC"/>
</dbReference>
<name>A0AA35K0T2_9SAUR</name>
<feature type="coiled-coil region" evidence="8">
    <location>
        <begin position="144"/>
        <end position="233"/>
    </location>
</feature>
<dbReference type="InterPro" id="IPR001870">
    <property type="entry name" value="B30.2/SPRY"/>
</dbReference>
<dbReference type="SUPFAM" id="SSF57845">
    <property type="entry name" value="B-box zinc-binding domain"/>
    <property type="match status" value="1"/>
</dbReference>
<dbReference type="PROSITE" id="PS50188">
    <property type="entry name" value="B302_SPRY"/>
    <property type="match status" value="1"/>
</dbReference>
<keyword evidence="2" id="KW-0528">Neurotoxin</keyword>
<dbReference type="SMART" id="SM00589">
    <property type="entry name" value="PRY"/>
    <property type="match status" value="1"/>
</dbReference>
<dbReference type="Pfam" id="PF00643">
    <property type="entry name" value="zf-B_box"/>
    <property type="match status" value="1"/>
</dbReference>
<keyword evidence="3" id="KW-0479">Metal-binding</keyword>
<evidence type="ECO:0000256" key="4">
    <source>
        <dbReference type="ARBA" id="ARBA00022771"/>
    </source>
</evidence>
<dbReference type="Pfam" id="PF00622">
    <property type="entry name" value="SPRY"/>
    <property type="match status" value="1"/>
</dbReference>
<evidence type="ECO:0000313" key="12">
    <source>
        <dbReference type="EMBL" id="CAI5768253.1"/>
    </source>
</evidence>
<dbReference type="GO" id="GO:0008270">
    <property type="term" value="F:zinc ion binding"/>
    <property type="evidence" value="ECO:0007669"/>
    <property type="project" value="UniProtKB-KW"/>
</dbReference>
<evidence type="ECO:0000259" key="10">
    <source>
        <dbReference type="PROSITE" id="PS50119"/>
    </source>
</evidence>
<keyword evidence="2" id="KW-0800">Toxin</keyword>
<proteinExistence type="inferred from homology"/>
<gene>
    <name evidence="12" type="ORF">PODLI_1B005820</name>
</gene>
<evidence type="ECO:0000256" key="1">
    <source>
        <dbReference type="ARBA" id="ARBA00009651"/>
    </source>
</evidence>
<dbReference type="AlphaFoldDB" id="A0AA35K0T2"/>
<dbReference type="SMART" id="SM00336">
    <property type="entry name" value="BBOX"/>
    <property type="match status" value="1"/>
</dbReference>
<dbReference type="SUPFAM" id="SSF49899">
    <property type="entry name" value="Concanavalin A-like lectins/glucanases"/>
    <property type="match status" value="1"/>
</dbReference>
<dbReference type="Gene3D" id="3.30.160.60">
    <property type="entry name" value="Classic Zinc Finger"/>
    <property type="match status" value="1"/>
</dbReference>
<dbReference type="Pfam" id="PF13765">
    <property type="entry name" value="PRY"/>
    <property type="match status" value="1"/>
</dbReference>
<comment type="similarity">
    <text evidence="1">Belongs to the ohanin/vespryn family.</text>
</comment>
<keyword evidence="8" id="KW-0175">Coiled coil</keyword>
<keyword evidence="4 7" id="KW-0863">Zinc-finger</keyword>
<reference evidence="12" key="1">
    <citation type="submission" date="2022-12" db="EMBL/GenBank/DDBJ databases">
        <authorList>
            <person name="Alioto T."/>
            <person name="Alioto T."/>
            <person name="Gomez Garrido J."/>
        </authorList>
    </citation>
    <scope>NUCLEOTIDE SEQUENCE</scope>
</reference>
<dbReference type="PROSITE" id="PS50089">
    <property type="entry name" value="ZF_RING_2"/>
    <property type="match status" value="1"/>
</dbReference>
<feature type="domain" description="B30.2/SPRY" evidence="11">
    <location>
        <begin position="283"/>
        <end position="419"/>
    </location>
</feature>
<feature type="domain" description="B box-type" evidence="10">
    <location>
        <begin position="85"/>
        <end position="126"/>
    </location>
</feature>
<dbReference type="InterPro" id="IPR003879">
    <property type="entry name" value="Butyrophylin_SPRY"/>
</dbReference>
<evidence type="ECO:0000256" key="8">
    <source>
        <dbReference type="SAM" id="Coils"/>
    </source>
</evidence>
<dbReference type="PRINTS" id="PR01407">
    <property type="entry name" value="BUTYPHLNCDUF"/>
</dbReference>
<protein>
    <submittedName>
        <fullName evidence="12">Tripartite motif-containing protein 10-like isoform X1</fullName>
    </submittedName>
</protein>
<organism evidence="12 13">
    <name type="scientific">Podarcis lilfordi</name>
    <name type="common">Lilford's wall lizard</name>
    <dbReference type="NCBI Taxonomy" id="74358"/>
    <lineage>
        <taxon>Eukaryota</taxon>
        <taxon>Metazoa</taxon>
        <taxon>Chordata</taxon>
        <taxon>Craniata</taxon>
        <taxon>Vertebrata</taxon>
        <taxon>Euteleostomi</taxon>
        <taxon>Lepidosauria</taxon>
        <taxon>Squamata</taxon>
        <taxon>Bifurcata</taxon>
        <taxon>Unidentata</taxon>
        <taxon>Episquamata</taxon>
        <taxon>Laterata</taxon>
        <taxon>Lacertibaenia</taxon>
        <taxon>Lacertidae</taxon>
        <taxon>Podarcis</taxon>
    </lineage>
</organism>
<dbReference type="PROSITE" id="PS50119">
    <property type="entry name" value="ZF_BBOX"/>
    <property type="match status" value="1"/>
</dbReference>
<dbReference type="InterPro" id="IPR000315">
    <property type="entry name" value="Znf_B-box"/>
</dbReference>
<dbReference type="InterPro" id="IPR013083">
    <property type="entry name" value="Znf_RING/FYVE/PHD"/>
</dbReference>
<evidence type="ECO:0000313" key="13">
    <source>
        <dbReference type="Proteomes" id="UP001178461"/>
    </source>
</evidence>
<evidence type="ECO:0000256" key="6">
    <source>
        <dbReference type="ARBA" id="ARBA00034460"/>
    </source>
</evidence>
<dbReference type="Gene3D" id="2.60.120.920">
    <property type="match status" value="2"/>
</dbReference>
<dbReference type="InterPro" id="IPR013320">
    <property type="entry name" value="ConA-like_dom_sf"/>
</dbReference>
<evidence type="ECO:0000256" key="2">
    <source>
        <dbReference type="ARBA" id="ARBA00022699"/>
    </source>
</evidence>
<sequence length="419" mass="48732">MASAPPSTNIEEEVLCPICKDLLTDPVTLNCGHNFCRGCITKHCEVRDEIEMGDCKCPVCMDKIRNRNFCPNWQLANVVESIKHQRKELCEKHKEKLHLFCKEDEELVCLVCQQSPEHKSHTVVVKEEAAQEYKTLISGHLEHLRKERENIQTYKANIGKESNRLLKSTETERQKTMQKFRQLHQFLEEQEKRLLNEIEEMEKEITRRREEQLARLSAELSSLERSIREMEEKSQQPASELLQDVKRTLQRCERSGTSENPLTFPLELKRKISKFRAAIPILYLGEEKIKDDLLPRLLQKANVTLDPDTAHPCLILSEDQKSVRREYKDEDLPDSPERFSDRPCVLGCEGFTAGSHFWEVTVEPKRIRVTLEYEEERVSFFNATSGTKLYTFSGASFSGETLVPFFFLFGDETHLSVMY</sequence>
<evidence type="ECO:0000256" key="3">
    <source>
        <dbReference type="ARBA" id="ARBA00022723"/>
    </source>
</evidence>
<dbReference type="Pfam" id="PF15227">
    <property type="entry name" value="zf-C3HC4_4"/>
    <property type="match status" value="1"/>
</dbReference>
<dbReference type="SMART" id="SM00184">
    <property type="entry name" value="RING"/>
    <property type="match status" value="1"/>
</dbReference>